<evidence type="ECO:0000313" key="10">
    <source>
        <dbReference type="EMBL" id="CAH1390667.1"/>
    </source>
</evidence>
<dbReference type="AlphaFoldDB" id="A0A9P0E1I3"/>
<dbReference type="GO" id="GO:0035303">
    <property type="term" value="P:regulation of dephosphorylation"/>
    <property type="evidence" value="ECO:0007669"/>
    <property type="project" value="InterPro"/>
</dbReference>
<evidence type="ECO:0000256" key="2">
    <source>
        <dbReference type="ARBA" id="ARBA00004496"/>
    </source>
</evidence>
<keyword evidence="11" id="KW-1185">Reference proteome</keyword>
<evidence type="ECO:0000256" key="1">
    <source>
        <dbReference type="ARBA" id="ARBA00004123"/>
    </source>
</evidence>
<keyword evidence="4" id="KW-0963">Cytoplasm</keyword>
<evidence type="ECO:0000256" key="6">
    <source>
        <dbReference type="ARBA" id="ARBA00022737"/>
    </source>
</evidence>
<accession>A0A9P0E1I3</accession>
<reference evidence="10" key="1">
    <citation type="submission" date="2022-01" db="EMBL/GenBank/DDBJ databases">
        <authorList>
            <person name="King R."/>
        </authorList>
    </citation>
    <scope>NUCLEOTIDE SEQUENCE</scope>
</reference>
<dbReference type="GO" id="GO:0005737">
    <property type="term" value="C:cytoplasm"/>
    <property type="evidence" value="ECO:0007669"/>
    <property type="project" value="UniProtKB-SubCell"/>
</dbReference>
<dbReference type="Gene3D" id="1.10.238.10">
    <property type="entry name" value="EF-hand"/>
    <property type="match status" value="1"/>
</dbReference>
<evidence type="ECO:0000259" key="9">
    <source>
        <dbReference type="Pfam" id="PF17958"/>
    </source>
</evidence>
<organism evidence="10 11">
    <name type="scientific">Nezara viridula</name>
    <name type="common">Southern green stink bug</name>
    <name type="synonym">Cimex viridulus</name>
    <dbReference type="NCBI Taxonomy" id="85310"/>
    <lineage>
        <taxon>Eukaryota</taxon>
        <taxon>Metazoa</taxon>
        <taxon>Ecdysozoa</taxon>
        <taxon>Arthropoda</taxon>
        <taxon>Hexapoda</taxon>
        <taxon>Insecta</taxon>
        <taxon>Pterygota</taxon>
        <taxon>Neoptera</taxon>
        <taxon>Paraneoptera</taxon>
        <taxon>Hemiptera</taxon>
        <taxon>Heteroptera</taxon>
        <taxon>Panheteroptera</taxon>
        <taxon>Pentatomomorpha</taxon>
        <taxon>Pentatomoidea</taxon>
        <taxon>Pentatomidae</taxon>
        <taxon>Pentatominae</taxon>
        <taxon>Nezara</taxon>
    </lineage>
</organism>
<dbReference type="OrthoDB" id="10265007at2759"/>
<feature type="domain" description="PP2A regulatory subunit B'' EF-hand" evidence="9">
    <location>
        <begin position="177"/>
        <end position="253"/>
    </location>
</feature>
<dbReference type="Proteomes" id="UP001152798">
    <property type="component" value="Chromosome 1"/>
</dbReference>
<dbReference type="PANTHER" id="PTHR12085">
    <property type="entry name" value="SERINE/THREONINE-PROTEIN PHOSPHATASE 2A REGULATORY SUBUNIT B'' SUBUNIT GAMMA"/>
    <property type="match status" value="1"/>
</dbReference>
<dbReference type="GO" id="GO:0046872">
    <property type="term" value="F:metal ion binding"/>
    <property type="evidence" value="ECO:0007669"/>
    <property type="project" value="UniProtKB-KW"/>
</dbReference>
<dbReference type="GO" id="GO:0005819">
    <property type="term" value="C:spindle"/>
    <property type="evidence" value="ECO:0007669"/>
    <property type="project" value="TreeGrafter"/>
</dbReference>
<keyword evidence="5" id="KW-0479">Metal-binding</keyword>
<keyword evidence="8" id="KW-0539">Nucleus</keyword>
<comment type="subcellular location">
    <subcellularLocation>
        <location evidence="2">Cytoplasm</location>
    </subcellularLocation>
    <subcellularLocation>
        <location evidence="1">Nucleus</location>
    </subcellularLocation>
</comment>
<protein>
    <recommendedName>
        <fullName evidence="3">Serine/threonine-protein phosphatase 2A regulatory subunit B'' subunit gamma</fullName>
    </recommendedName>
</protein>
<dbReference type="EMBL" id="OV725077">
    <property type="protein sequence ID" value="CAH1390667.1"/>
    <property type="molecule type" value="Genomic_DNA"/>
</dbReference>
<sequence>MNILLEGLRKIKENDKCPSLVTNESHMFSDYYYKWKYGQISKVGSCYRAIPKFYVEVTEADQHGDTFPSKLELEARTMFLQRISDALLDNEELEFLRALLSKYSLGNNVSEKKIGYYELKEVISKASSKCKNYYSAKIFAQLQTGVFMNDVDIVSLFTYVMRKTWQKKTRIGLSVYDTFGKGYLKESELESFVNDIIPDCPQLNGLKEAFHPFYVCTVVRKFMFFLDPMRTGRIRLKDILLSSFLDEFLVLRNEELPDKSEEFNWFSAVSTLQIYGQYLTLDKDNNGMLSKKELASYGTATLTEIFIERVFQEFLTYDGEMDYKSYLDFVLALENKQEYQSLRYYFTVLDINQNRYLDAFSMKYFFRGIQEEMKKHHQEPVSFDDIKDELFDMVRPADPMKITFNDLLNSQSAEYFVSILTDLNEFWNYENRECT</sequence>
<dbReference type="InterPro" id="IPR018247">
    <property type="entry name" value="EF_Hand_1_Ca_BS"/>
</dbReference>
<evidence type="ECO:0000256" key="5">
    <source>
        <dbReference type="ARBA" id="ARBA00022723"/>
    </source>
</evidence>
<dbReference type="GO" id="GO:0005813">
    <property type="term" value="C:centrosome"/>
    <property type="evidence" value="ECO:0007669"/>
    <property type="project" value="TreeGrafter"/>
</dbReference>
<proteinExistence type="predicted"/>
<name>A0A9P0E1I3_NEZVI</name>
<dbReference type="GO" id="GO:0005634">
    <property type="term" value="C:nucleus"/>
    <property type="evidence" value="ECO:0007669"/>
    <property type="project" value="UniProtKB-SubCell"/>
</dbReference>
<evidence type="ECO:0000256" key="3">
    <source>
        <dbReference type="ARBA" id="ARBA00022320"/>
    </source>
</evidence>
<evidence type="ECO:0000256" key="7">
    <source>
        <dbReference type="ARBA" id="ARBA00022837"/>
    </source>
</evidence>
<dbReference type="PANTHER" id="PTHR12085:SF3">
    <property type="entry name" value="SERINE_THREONINE-PROTEIN PHOSPHATASE 2A REGULATORY SUBUNIT B'' SUBUNIT GAMMA"/>
    <property type="match status" value="1"/>
</dbReference>
<dbReference type="CDD" id="cd21505">
    <property type="entry name" value="PPP2R3C"/>
    <property type="match status" value="1"/>
</dbReference>
<keyword evidence="7" id="KW-0106">Calcium</keyword>
<dbReference type="GO" id="GO:0030865">
    <property type="term" value="P:cortical cytoskeleton organization"/>
    <property type="evidence" value="ECO:0007669"/>
    <property type="project" value="TreeGrafter"/>
</dbReference>
<gene>
    <name evidence="10" type="ORF">NEZAVI_LOCUS1833</name>
</gene>
<dbReference type="InterPro" id="IPR041534">
    <property type="entry name" value="EF-hand_13"/>
</dbReference>
<evidence type="ECO:0000256" key="8">
    <source>
        <dbReference type="ARBA" id="ARBA00023242"/>
    </source>
</evidence>
<dbReference type="Pfam" id="PF17958">
    <property type="entry name" value="EF-hand_13"/>
    <property type="match status" value="1"/>
</dbReference>
<evidence type="ECO:0000256" key="4">
    <source>
        <dbReference type="ARBA" id="ARBA00022490"/>
    </source>
</evidence>
<evidence type="ECO:0000313" key="11">
    <source>
        <dbReference type="Proteomes" id="UP001152798"/>
    </source>
</evidence>
<dbReference type="GO" id="GO:0000226">
    <property type="term" value="P:microtubule cytoskeleton organization"/>
    <property type="evidence" value="ECO:0007669"/>
    <property type="project" value="TreeGrafter"/>
</dbReference>
<keyword evidence="6" id="KW-0677">Repeat</keyword>
<dbReference type="Gene3D" id="1.10.238.220">
    <property type="match status" value="1"/>
</dbReference>
<dbReference type="SUPFAM" id="SSF47473">
    <property type="entry name" value="EF-hand"/>
    <property type="match status" value="2"/>
</dbReference>
<dbReference type="InterPro" id="IPR011992">
    <property type="entry name" value="EF-hand-dom_pair"/>
</dbReference>
<dbReference type="InterPro" id="IPR039865">
    <property type="entry name" value="PPP2R3C"/>
</dbReference>
<dbReference type="PROSITE" id="PS00018">
    <property type="entry name" value="EF_HAND_1"/>
    <property type="match status" value="1"/>
</dbReference>